<dbReference type="FunFam" id="1.20.1270.10:FF:000001">
    <property type="entry name" value="Molecular chaperone DnaK"/>
    <property type="match status" value="1"/>
</dbReference>
<dbReference type="PANTHER" id="PTHR19375">
    <property type="entry name" value="HEAT SHOCK PROTEIN 70KDA"/>
    <property type="match status" value="1"/>
</dbReference>
<dbReference type="InterPro" id="IPR013126">
    <property type="entry name" value="Hsp_70_fam"/>
</dbReference>
<dbReference type="SUPFAM" id="SSF100934">
    <property type="entry name" value="Heat shock protein 70kD (HSP70), C-terminal subdomain"/>
    <property type="match status" value="1"/>
</dbReference>
<evidence type="ECO:0000256" key="4">
    <source>
        <dbReference type="ARBA" id="ARBA00022553"/>
    </source>
</evidence>
<evidence type="ECO:0000256" key="5">
    <source>
        <dbReference type="ARBA" id="ARBA00022741"/>
    </source>
</evidence>
<dbReference type="Gene3D" id="2.60.34.10">
    <property type="entry name" value="Substrate Binding Domain Of DNAk, Chain A, domain 1"/>
    <property type="match status" value="1"/>
</dbReference>
<evidence type="ECO:0000256" key="3">
    <source>
        <dbReference type="ARBA" id="ARBA00014415"/>
    </source>
</evidence>
<dbReference type="GO" id="GO:0005524">
    <property type="term" value="F:ATP binding"/>
    <property type="evidence" value="ECO:0007669"/>
    <property type="project" value="UniProtKB-UniRule"/>
</dbReference>
<organism evidence="13 14">
    <name type="scientific">Periweissella cryptocerci</name>
    <dbReference type="NCBI Taxonomy" id="2506420"/>
    <lineage>
        <taxon>Bacteria</taxon>
        <taxon>Bacillati</taxon>
        <taxon>Bacillota</taxon>
        <taxon>Bacilli</taxon>
        <taxon>Lactobacillales</taxon>
        <taxon>Lactobacillaceae</taxon>
        <taxon>Periweissella</taxon>
    </lineage>
</organism>
<dbReference type="NCBIfam" id="NF001413">
    <property type="entry name" value="PRK00290.1"/>
    <property type="match status" value="1"/>
</dbReference>
<keyword evidence="6 9" id="KW-0067">ATP-binding</keyword>
<evidence type="ECO:0000256" key="11">
    <source>
        <dbReference type="SAM" id="Coils"/>
    </source>
</evidence>
<dbReference type="Gene3D" id="1.20.1270.10">
    <property type="match status" value="1"/>
</dbReference>
<dbReference type="RefSeq" id="WP_133363942.1">
    <property type="nucleotide sequence ID" value="NZ_CP037940.1"/>
</dbReference>
<dbReference type="InterPro" id="IPR012725">
    <property type="entry name" value="Chaperone_DnaK"/>
</dbReference>
<keyword evidence="5 9" id="KW-0547">Nucleotide-binding</keyword>
<dbReference type="PROSITE" id="PS00329">
    <property type="entry name" value="HSP70_2"/>
    <property type="match status" value="1"/>
</dbReference>
<dbReference type="EMBL" id="CP037940">
    <property type="protein sequence ID" value="QBO36865.1"/>
    <property type="molecule type" value="Genomic_DNA"/>
</dbReference>
<feature type="region of interest" description="Disordered" evidence="12">
    <location>
        <begin position="572"/>
        <end position="607"/>
    </location>
</feature>
<proteinExistence type="evidence at transcript level"/>
<keyword evidence="11" id="KW-0175">Coiled coil</keyword>
<feature type="compositionally biased region" description="Acidic residues" evidence="12">
    <location>
        <begin position="593"/>
        <end position="607"/>
    </location>
</feature>
<evidence type="ECO:0000256" key="1">
    <source>
        <dbReference type="ARBA" id="ARBA00002290"/>
    </source>
</evidence>
<dbReference type="InterPro" id="IPR043129">
    <property type="entry name" value="ATPase_NBD"/>
</dbReference>
<keyword evidence="8 9" id="KW-0143">Chaperone</keyword>
<dbReference type="PROSITE" id="PS01036">
    <property type="entry name" value="HSP70_3"/>
    <property type="match status" value="1"/>
</dbReference>
<dbReference type="AlphaFoldDB" id="A0A4V1AIV9"/>
<dbReference type="SUPFAM" id="SSF53067">
    <property type="entry name" value="Actin-like ATPase domain"/>
    <property type="match status" value="2"/>
</dbReference>
<dbReference type="InterPro" id="IPR018181">
    <property type="entry name" value="Heat_shock_70_CS"/>
</dbReference>
<protein>
    <recommendedName>
        <fullName evidence="3 9">Chaperone protein DnaK</fullName>
    </recommendedName>
    <alternativeName>
        <fullName evidence="9">HSP70</fullName>
    </alternativeName>
    <alternativeName>
        <fullName evidence="9">Heat shock 70 kDa protein</fullName>
    </alternativeName>
    <alternativeName>
        <fullName evidence="9">Heat shock protein 70</fullName>
    </alternativeName>
</protein>
<dbReference type="NCBIfam" id="TIGR02350">
    <property type="entry name" value="prok_dnaK"/>
    <property type="match status" value="1"/>
</dbReference>
<feature type="coiled-coil region" evidence="11">
    <location>
        <begin position="544"/>
        <end position="571"/>
    </location>
</feature>
<dbReference type="OrthoDB" id="9766019at2"/>
<dbReference type="Gene3D" id="3.30.420.40">
    <property type="match status" value="2"/>
</dbReference>
<evidence type="ECO:0000256" key="2">
    <source>
        <dbReference type="ARBA" id="ARBA00007381"/>
    </source>
</evidence>
<dbReference type="Pfam" id="PF00012">
    <property type="entry name" value="HSP70"/>
    <property type="match status" value="1"/>
</dbReference>
<dbReference type="GO" id="GO:0140662">
    <property type="term" value="F:ATP-dependent protein folding chaperone"/>
    <property type="evidence" value="ECO:0007669"/>
    <property type="project" value="InterPro"/>
</dbReference>
<dbReference type="Proteomes" id="UP000292886">
    <property type="component" value="Chromosome"/>
</dbReference>
<comment type="function">
    <text evidence="1 9">Acts as a chaperone.</text>
</comment>
<dbReference type="FunFam" id="2.60.34.10:FF:000014">
    <property type="entry name" value="Chaperone protein DnaK HSP70"/>
    <property type="match status" value="1"/>
</dbReference>
<evidence type="ECO:0000256" key="9">
    <source>
        <dbReference type="HAMAP-Rule" id="MF_00332"/>
    </source>
</evidence>
<comment type="induction">
    <text evidence="9">By stress conditions e.g. heat shock.</text>
</comment>
<keyword evidence="7 9" id="KW-0346">Stress response</keyword>
<feature type="modified residue" description="Phosphothreonine; by autocatalysis" evidence="9">
    <location>
        <position position="173"/>
    </location>
</feature>
<keyword evidence="4 9" id="KW-0597">Phosphoprotein</keyword>
<dbReference type="KEGG" id="wei:EQG49_10625"/>
<dbReference type="HAMAP" id="MF_00332">
    <property type="entry name" value="DnaK"/>
    <property type="match status" value="1"/>
</dbReference>
<dbReference type="FunFam" id="3.30.420.40:FF:000071">
    <property type="entry name" value="Molecular chaperone DnaK"/>
    <property type="match status" value="1"/>
</dbReference>
<dbReference type="CDD" id="cd10234">
    <property type="entry name" value="ASKHA_NBD_HSP70_DnaK-like"/>
    <property type="match status" value="1"/>
</dbReference>
<dbReference type="FunFam" id="3.90.640.10:FF:000003">
    <property type="entry name" value="Molecular chaperone DnaK"/>
    <property type="match status" value="1"/>
</dbReference>
<dbReference type="InterPro" id="IPR029048">
    <property type="entry name" value="HSP70_C_sf"/>
</dbReference>
<sequence>MAKIIGIDLGTTNSAVAVMEGNEPKIITNPDGDRTTPSVVSFKNGEEIVGKAAKRQAVINKNTVSSIKRHMGEDYKVDIDGKKFTPQEISAKVLSYIKGYAEDYLGEEVTQAVITVPAYFNDAQRQATKDAGKIAGLQVERIINEPTAAALAYGMDKLDHDEKILVYDLGGGTFDVSILELGDGVFDVLSTNGDTHLGGDDFDEKIMDWMLTEIKNGEGVDLSNDTMALQRLKDAAETAKKTLSSSTSADIDLPFIASTDNGPVNVSLTLSRAKFNQLTLDLIERAEGPVRNALKDAGLSMSDIDEVILNGGSTRIPAVQESVKKLTGKEPNHSINPDEAVALGAAVQGGVLTGDVKDIVLLDVTPLSLGIETMGGVFTKLIDRNTTIPTSKSQVFSTAADNQPAVDIHVLQGERPMSADNKTLGRFQLNDIPAAPRGIPQIEVKFDIDKNGIVNVSAKDLGTNKEQNITIKSNSGLSDEEIEKMMKDAEANQEADAKRKEEVELRNEVDQLIFQTEKTIKDVDGKVSEEEIKPTQEALDALKAAQADDNIEDMKAKKDALSEKAQDLAVKLYQQAQEGQEGQPADGQAADDNTVDGDFEEVDPDNK</sequence>
<dbReference type="InterPro" id="IPR029047">
    <property type="entry name" value="HSP70_peptide-bd_sf"/>
</dbReference>
<evidence type="ECO:0000313" key="13">
    <source>
        <dbReference type="EMBL" id="QBO36865.1"/>
    </source>
</evidence>
<keyword evidence="14" id="KW-1185">Reference proteome</keyword>
<evidence type="ECO:0000313" key="14">
    <source>
        <dbReference type="Proteomes" id="UP000292886"/>
    </source>
</evidence>
<evidence type="ECO:0000256" key="7">
    <source>
        <dbReference type="ARBA" id="ARBA00023016"/>
    </source>
</evidence>
<gene>
    <name evidence="9 13" type="primary">dnaK</name>
    <name evidence="13" type="ORF">EQG49_10625</name>
</gene>
<evidence type="ECO:0000256" key="8">
    <source>
        <dbReference type="ARBA" id="ARBA00023186"/>
    </source>
</evidence>
<name>A0A4V1AIV9_9LACO</name>
<evidence type="ECO:0000256" key="12">
    <source>
        <dbReference type="SAM" id="MobiDB-lite"/>
    </source>
</evidence>
<feature type="compositionally biased region" description="Low complexity" evidence="12">
    <location>
        <begin position="574"/>
        <end position="592"/>
    </location>
</feature>
<dbReference type="SUPFAM" id="SSF100920">
    <property type="entry name" value="Heat shock protein 70kD (HSP70), peptide-binding domain"/>
    <property type="match status" value="1"/>
</dbReference>
<accession>A0A4V1AIV9</accession>
<dbReference type="GO" id="GO:0051082">
    <property type="term" value="F:unfolded protein binding"/>
    <property type="evidence" value="ECO:0007669"/>
    <property type="project" value="InterPro"/>
</dbReference>
<comment type="similarity">
    <text evidence="2 9 10">Belongs to the heat shock protein 70 family.</text>
</comment>
<dbReference type="PRINTS" id="PR00301">
    <property type="entry name" value="HEATSHOCK70"/>
</dbReference>
<evidence type="ECO:0000256" key="6">
    <source>
        <dbReference type="ARBA" id="ARBA00022840"/>
    </source>
</evidence>
<dbReference type="Gene3D" id="3.90.640.10">
    <property type="entry name" value="Actin, Chain A, domain 4"/>
    <property type="match status" value="1"/>
</dbReference>
<reference evidence="14" key="1">
    <citation type="submission" date="2019-03" db="EMBL/GenBank/DDBJ databases">
        <title>Weissella sp. 26KH-42 Genome sequencing.</title>
        <authorList>
            <person name="Heo J."/>
            <person name="Kim S.-J."/>
            <person name="Kim J.-S."/>
            <person name="Hong S.-B."/>
            <person name="Kwon S.-W."/>
        </authorList>
    </citation>
    <scope>NUCLEOTIDE SEQUENCE [LARGE SCALE GENOMIC DNA]</scope>
    <source>
        <strain evidence="14">26KH-42</strain>
    </source>
</reference>
<evidence type="ECO:0000256" key="10">
    <source>
        <dbReference type="RuleBase" id="RU003322"/>
    </source>
</evidence>
<dbReference type="PROSITE" id="PS00297">
    <property type="entry name" value="HSP70_1"/>
    <property type="match status" value="1"/>
</dbReference>